<dbReference type="Gene3D" id="3.30.300.30">
    <property type="match status" value="1"/>
</dbReference>
<dbReference type="Gene3D" id="3.40.50.980">
    <property type="match status" value="2"/>
</dbReference>
<comment type="cofactor">
    <cofactor evidence="1">
        <name>pantetheine 4'-phosphate</name>
        <dbReference type="ChEBI" id="CHEBI:47942"/>
    </cofactor>
</comment>
<dbReference type="SUPFAM" id="SSF47336">
    <property type="entry name" value="ACP-like"/>
    <property type="match status" value="1"/>
</dbReference>
<dbReference type="Gene3D" id="3.30.559.10">
    <property type="entry name" value="Chloramphenicol acetyltransferase-like domain"/>
    <property type="match status" value="2"/>
</dbReference>
<reference evidence="5 6" key="1">
    <citation type="submission" date="2018-08" db="EMBL/GenBank/DDBJ databases">
        <title>Recombination of ecologically and evolutionarily significant loci maintains genetic cohesion in the Pseudomonas syringae species complex.</title>
        <authorList>
            <person name="Dillon M."/>
            <person name="Thakur S."/>
            <person name="Almeida R.N.D."/>
            <person name="Weir B.S."/>
            <person name="Guttman D.S."/>
        </authorList>
    </citation>
    <scope>NUCLEOTIDE SEQUENCE [LARGE SCALE GENOMIC DNA]</scope>
    <source>
        <strain evidence="5 6">ICMP 7496</strain>
    </source>
</reference>
<dbReference type="PROSITE" id="PS00012">
    <property type="entry name" value="PHOSPHOPANTETHEINE"/>
    <property type="match status" value="1"/>
</dbReference>
<evidence type="ECO:0000313" key="5">
    <source>
        <dbReference type="EMBL" id="RMV68525.1"/>
    </source>
</evidence>
<dbReference type="FunFam" id="3.40.50.980:FF:000001">
    <property type="entry name" value="Non-ribosomal peptide synthetase"/>
    <property type="match status" value="1"/>
</dbReference>
<dbReference type="CDD" id="cd17651">
    <property type="entry name" value="A_NRPS_VisG_like"/>
    <property type="match status" value="1"/>
</dbReference>
<feature type="domain" description="Carrier" evidence="4">
    <location>
        <begin position="957"/>
        <end position="1031"/>
    </location>
</feature>
<dbReference type="FunFam" id="1.10.1200.10:FF:000005">
    <property type="entry name" value="Nonribosomal peptide synthetase 1"/>
    <property type="match status" value="1"/>
</dbReference>
<dbReference type="NCBIfam" id="TIGR01733">
    <property type="entry name" value="AA-adenyl-dom"/>
    <property type="match status" value="1"/>
</dbReference>
<dbReference type="RefSeq" id="WP_122341744.1">
    <property type="nucleotide sequence ID" value="NZ_RBUY01000225.1"/>
</dbReference>
<dbReference type="PANTHER" id="PTHR45527:SF1">
    <property type="entry name" value="FATTY ACID SYNTHASE"/>
    <property type="match status" value="1"/>
</dbReference>
<proteinExistence type="predicted"/>
<gene>
    <name evidence="5" type="ORF">ALP05_05856</name>
</gene>
<evidence type="ECO:0000256" key="2">
    <source>
        <dbReference type="ARBA" id="ARBA00022450"/>
    </source>
</evidence>
<dbReference type="InterPro" id="IPR036736">
    <property type="entry name" value="ACP-like_sf"/>
</dbReference>
<dbReference type="AlphaFoldDB" id="A0A3M6EK51"/>
<dbReference type="Gene3D" id="3.30.559.30">
    <property type="entry name" value="Nonribosomal peptide synthetase, condensation domain"/>
    <property type="match status" value="1"/>
</dbReference>
<feature type="non-terminal residue" evidence="5">
    <location>
        <position position="1247"/>
    </location>
</feature>
<dbReference type="Gene3D" id="1.10.1200.10">
    <property type="entry name" value="ACP-like"/>
    <property type="match status" value="1"/>
</dbReference>
<keyword evidence="2" id="KW-0596">Phosphopantetheine</keyword>
<dbReference type="PROSITE" id="PS50075">
    <property type="entry name" value="CARRIER"/>
    <property type="match status" value="1"/>
</dbReference>
<dbReference type="Pfam" id="PF00668">
    <property type="entry name" value="Condensation"/>
    <property type="match status" value="2"/>
</dbReference>
<sequence>MRAPAAETFSLTAAQRDIWLDQISRGDSPLYNIGGYLQLTGPVDPTTLHQALDHLVAAHESLRTVLVPGAGPDGLPLQSYAAAMPQPMPLHDFRDHPEPEHAARALVNDQMRRPYTLDGSPLVDFCLIRVAHDRYWLAGQAHHLILDGWGFGQLFKSLGEIYSALRAGERLDINAPGYSAFIADDALYQASKRYSLDEAYWLEKYRDLPEPLLVSRYHNRRATDPAPSHAWVQALPQALHVRMKQFAERQNASAFHVLLAVLHVYFTRTAQRNEWVAGLPLLNRSGARFKATLGHFAQVSAVRMAFAETLGFGALVVEVRDALKRDFRHQRYPLSELNRSLELSREERAQLFEVSVSYELEDHDYCYGEAQAQTVKVSNGYEATPLAIHLRSNSHNDEASLHLVHHRAWVEDAEAQAIVGRLLHILEQGLESPQLKLQDFRLSTPAEHSQIQAWNQTHRAAADEQLIHRRIEQQARTRPYAVAAVYQEQYLTYAQLNRQANALAQRLIYQGVRPDDRVAVVSRRGLETLVGLLAVLKAGAAYVPIDPSHPRERLHYLLSDSAPVVVLTLSTLIERLPPMAMPLIELDHCTESPSTDSNPLVPGLSSDNLVYVIYTSGSTGQPKGVMVEHRTLANLVDWHCNAFDVKAGSHTSCLAGFGFDAMAWELWPTLCAGATLHLAPVQDSGEDIEAMLNWWRAQPLDVSFLPTPVAEYAFSQAEDHPTLRTLLIGGDRLRQFVHNRRYAVVNNYGPTETTVVATSGRVIANGSLHIGGPVANTRVYVLDERLQPMPVGVPGELYIGGAGVARGYLNQPQLTEARFVADPFSDDARARMYRSGDLVRWNADGTLDYLGRNDDQVKIRGMRIEPGEIEAVLTSLEGVKDAVVLVRDLHLLAWFTETSPVDTATLSPAMRSRLPGYMVPRAFTRLASLPLTANGKLDRRALPDPDPAYLLGQAYEAPSGEVEIAMAAIWVQVLGVERVGRHDNFFELGGHSLLAVNLVEQLRHAGLAADVHVLLSQPTLAALAACQVDSQAFKAPANLIPPGCTRITPEMLSLVSLEQTTIDRIVAHVPGGAANVQDIYPLAPLQEGILYHHLTAEQGDPYLLQWRLAFDTPERLYAWAAALQHVINRHDILRTSVVWEGLESPQQVVWRNAELTVQAIEFDAEKTETAIIDRLQRRFDARHHRLDLSQAPLMRLVHAQEPASGETVAILLFHHLVLDNTAMEIVSREMQALLFGQHADLGSLQKT</sequence>
<dbReference type="Gene3D" id="2.30.38.10">
    <property type="entry name" value="Luciferase, Domain 3"/>
    <property type="match status" value="1"/>
</dbReference>
<evidence type="ECO:0000313" key="6">
    <source>
        <dbReference type="Proteomes" id="UP000269872"/>
    </source>
</evidence>
<dbReference type="PROSITE" id="PS00455">
    <property type="entry name" value="AMP_BINDING"/>
    <property type="match status" value="1"/>
</dbReference>
<name>A0A3M6EK51_9PSED</name>
<dbReference type="InterPro" id="IPR010071">
    <property type="entry name" value="AA_adenyl_dom"/>
</dbReference>
<accession>A0A3M6EK51</accession>
<dbReference type="FunFam" id="2.30.38.10:FF:000001">
    <property type="entry name" value="Non-ribosomal peptide synthetase PvdI"/>
    <property type="match status" value="1"/>
</dbReference>
<dbReference type="EMBL" id="RBUY01000225">
    <property type="protein sequence ID" value="RMV68525.1"/>
    <property type="molecule type" value="Genomic_DNA"/>
</dbReference>
<dbReference type="GO" id="GO:0031177">
    <property type="term" value="F:phosphopantetheine binding"/>
    <property type="evidence" value="ECO:0007669"/>
    <property type="project" value="TreeGrafter"/>
</dbReference>
<evidence type="ECO:0000256" key="1">
    <source>
        <dbReference type="ARBA" id="ARBA00001957"/>
    </source>
</evidence>
<dbReference type="InterPro" id="IPR023213">
    <property type="entry name" value="CAT-like_dom_sf"/>
</dbReference>
<evidence type="ECO:0000259" key="4">
    <source>
        <dbReference type="PROSITE" id="PS50075"/>
    </source>
</evidence>
<dbReference type="InterPro" id="IPR001242">
    <property type="entry name" value="Condensation_dom"/>
</dbReference>
<dbReference type="InterPro" id="IPR045851">
    <property type="entry name" value="AMP-bd_C_sf"/>
</dbReference>
<dbReference type="Proteomes" id="UP000269872">
    <property type="component" value="Unassembled WGS sequence"/>
</dbReference>
<dbReference type="Pfam" id="PF00550">
    <property type="entry name" value="PP-binding"/>
    <property type="match status" value="1"/>
</dbReference>
<dbReference type="SUPFAM" id="SSF56801">
    <property type="entry name" value="Acetyl-CoA synthetase-like"/>
    <property type="match status" value="1"/>
</dbReference>
<keyword evidence="3" id="KW-0597">Phosphoprotein</keyword>
<dbReference type="GO" id="GO:0005737">
    <property type="term" value="C:cytoplasm"/>
    <property type="evidence" value="ECO:0007669"/>
    <property type="project" value="TreeGrafter"/>
</dbReference>
<dbReference type="InterPro" id="IPR000873">
    <property type="entry name" value="AMP-dep_synth/lig_dom"/>
</dbReference>
<dbReference type="PANTHER" id="PTHR45527">
    <property type="entry name" value="NONRIBOSOMAL PEPTIDE SYNTHETASE"/>
    <property type="match status" value="1"/>
</dbReference>
<dbReference type="InterPro" id="IPR020845">
    <property type="entry name" value="AMP-binding_CS"/>
</dbReference>
<organism evidence="5 6">
    <name type="scientific">Pseudomonas caricapapayae</name>
    <dbReference type="NCBI Taxonomy" id="46678"/>
    <lineage>
        <taxon>Bacteria</taxon>
        <taxon>Pseudomonadati</taxon>
        <taxon>Pseudomonadota</taxon>
        <taxon>Gammaproteobacteria</taxon>
        <taxon>Pseudomonadales</taxon>
        <taxon>Pseudomonadaceae</taxon>
        <taxon>Pseudomonas</taxon>
    </lineage>
</organism>
<dbReference type="GO" id="GO:0003824">
    <property type="term" value="F:catalytic activity"/>
    <property type="evidence" value="ECO:0007669"/>
    <property type="project" value="InterPro"/>
</dbReference>
<dbReference type="GO" id="GO:0043041">
    <property type="term" value="P:amino acid activation for nonribosomal peptide biosynthetic process"/>
    <property type="evidence" value="ECO:0007669"/>
    <property type="project" value="TreeGrafter"/>
</dbReference>
<dbReference type="GO" id="GO:0044550">
    <property type="term" value="P:secondary metabolite biosynthetic process"/>
    <property type="evidence" value="ECO:0007669"/>
    <property type="project" value="TreeGrafter"/>
</dbReference>
<dbReference type="Pfam" id="PF00501">
    <property type="entry name" value="AMP-binding"/>
    <property type="match status" value="1"/>
</dbReference>
<evidence type="ECO:0000256" key="3">
    <source>
        <dbReference type="ARBA" id="ARBA00022553"/>
    </source>
</evidence>
<dbReference type="FunFam" id="3.40.50.12780:FF:000012">
    <property type="entry name" value="Non-ribosomal peptide synthetase"/>
    <property type="match status" value="1"/>
</dbReference>
<dbReference type="SUPFAM" id="SSF52777">
    <property type="entry name" value="CoA-dependent acyltransferases"/>
    <property type="match status" value="3"/>
</dbReference>
<protein>
    <submittedName>
        <fullName evidence="5">Amino acid adenylation</fullName>
    </submittedName>
</protein>
<comment type="caution">
    <text evidence="5">The sequence shown here is derived from an EMBL/GenBank/DDBJ whole genome shotgun (WGS) entry which is preliminary data.</text>
</comment>
<dbReference type="InterPro" id="IPR006162">
    <property type="entry name" value="Ppantetheine_attach_site"/>
</dbReference>
<dbReference type="InterPro" id="IPR009081">
    <property type="entry name" value="PP-bd_ACP"/>
</dbReference>